<evidence type="ECO:0000313" key="4">
    <source>
        <dbReference type="EMBL" id="MFG6428905.1"/>
    </source>
</evidence>
<dbReference type="InterPro" id="IPR050300">
    <property type="entry name" value="GDXG_lipolytic_enzyme"/>
</dbReference>
<keyword evidence="2" id="KW-0732">Signal</keyword>
<protein>
    <submittedName>
        <fullName evidence="4">Alpha/beta hydrolase</fullName>
    </submittedName>
</protein>
<organism evidence="4 5">
    <name type="scientific">Pelomonas parva</name>
    <dbReference type="NCBI Taxonomy" id="3299032"/>
    <lineage>
        <taxon>Bacteria</taxon>
        <taxon>Pseudomonadati</taxon>
        <taxon>Pseudomonadota</taxon>
        <taxon>Betaproteobacteria</taxon>
        <taxon>Burkholderiales</taxon>
        <taxon>Sphaerotilaceae</taxon>
        <taxon>Roseateles</taxon>
    </lineage>
</organism>
<comment type="caution">
    <text evidence="4">The sequence shown here is derived from an EMBL/GenBank/DDBJ whole genome shotgun (WGS) entry which is preliminary data.</text>
</comment>
<name>A0ABW7EZP3_9BURK</name>
<feature type="signal peptide" evidence="2">
    <location>
        <begin position="1"/>
        <end position="29"/>
    </location>
</feature>
<feature type="domain" description="Alpha/beta hydrolase fold-3" evidence="3">
    <location>
        <begin position="173"/>
        <end position="231"/>
    </location>
</feature>
<dbReference type="GO" id="GO:0016787">
    <property type="term" value="F:hydrolase activity"/>
    <property type="evidence" value="ECO:0007669"/>
    <property type="project" value="UniProtKB-KW"/>
</dbReference>
<keyword evidence="5" id="KW-1185">Reference proteome</keyword>
<dbReference type="InterPro" id="IPR013094">
    <property type="entry name" value="AB_hydrolase_3"/>
</dbReference>
<evidence type="ECO:0000313" key="5">
    <source>
        <dbReference type="Proteomes" id="UP001606210"/>
    </source>
</evidence>
<dbReference type="Pfam" id="PF07859">
    <property type="entry name" value="Abhydrolase_3"/>
    <property type="match status" value="1"/>
</dbReference>
<evidence type="ECO:0000259" key="3">
    <source>
        <dbReference type="Pfam" id="PF07859"/>
    </source>
</evidence>
<dbReference type="PROSITE" id="PS51318">
    <property type="entry name" value="TAT"/>
    <property type="match status" value="1"/>
</dbReference>
<keyword evidence="1 4" id="KW-0378">Hydrolase</keyword>
<dbReference type="PANTHER" id="PTHR48081">
    <property type="entry name" value="AB HYDROLASE SUPERFAMILY PROTEIN C4A8.06C"/>
    <property type="match status" value="1"/>
</dbReference>
<dbReference type="RefSeq" id="WP_394475909.1">
    <property type="nucleotide sequence ID" value="NZ_JBIGHV010000001.1"/>
</dbReference>
<evidence type="ECO:0000256" key="1">
    <source>
        <dbReference type="ARBA" id="ARBA00022801"/>
    </source>
</evidence>
<dbReference type="InterPro" id="IPR029058">
    <property type="entry name" value="AB_hydrolase_fold"/>
</dbReference>
<feature type="chain" id="PRO_5046205617" evidence="2">
    <location>
        <begin position="30"/>
        <end position="344"/>
    </location>
</feature>
<dbReference type="SUPFAM" id="SSF53474">
    <property type="entry name" value="alpha/beta-Hydrolases"/>
    <property type="match status" value="1"/>
</dbReference>
<sequence length="344" mass="36021">MAGHRRRLFTAATALSLALAALPSLTAAASEAAPAAPCVQGVCVLPARQVWPTGQPALADWFGSVPNAGPDEEREGGDVVFNISRPSYQPFLPEPGRATGAAVLVAPGGGFRHLSVRKDGTEVAQFLAERGIAAFVLRYRTIYQPPTESAEAYRQRVFTAMTTGPQGQIGAAGAADGLQALREIRAHAAEFGIDPQRVGAVGFSAGGHVVGMLALAADLRDRPAFTGLIYGLPLLTPPTLPPAHLPYPPGTPKEPWLQPAPTPAPGALPPFFIAMAQDDRLVGTGVRGFYAALMAAGYSPELHLYASGGHSFGMKTQGTTSDLWAESFHAWIKALGFKQAGKAR</sequence>
<dbReference type="Gene3D" id="3.40.50.1820">
    <property type="entry name" value="alpha/beta hydrolase"/>
    <property type="match status" value="1"/>
</dbReference>
<accession>A0ABW7EZP3</accession>
<dbReference type="EMBL" id="JBIGHV010000001">
    <property type="protein sequence ID" value="MFG6428905.1"/>
    <property type="molecule type" value="Genomic_DNA"/>
</dbReference>
<evidence type="ECO:0000256" key="2">
    <source>
        <dbReference type="SAM" id="SignalP"/>
    </source>
</evidence>
<dbReference type="Proteomes" id="UP001606210">
    <property type="component" value="Unassembled WGS sequence"/>
</dbReference>
<gene>
    <name evidence="4" type="ORF">ACG00Y_03225</name>
</gene>
<dbReference type="PANTHER" id="PTHR48081:SF6">
    <property type="entry name" value="PEPTIDASE S9 PROLYL OLIGOPEPTIDASE CATALYTIC DOMAIN-CONTAINING PROTEIN"/>
    <property type="match status" value="1"/>
</dbReference>
<proteinExistence type="predicted"/>
<reference evidence="4 5" key="1">
    <citation type="submission" date="2024-08" db="EMBL/GenBank/DDBJ databases">
        <authorList>
            <person name="Lu H."/>
        </authorList>
    </citation>
    <scope>NUCLEOTIDE SEQUENCE [LARGE SCALE GENOMIC DNA]</scope>
    <source>
        <strain evidence="4 5">LYH14W</strain>
    </source>
</reference>
<dbReference type="InterPro" id="IPR006311">
    <property type="entry name" value="TAT_signal"/>
</dbReference>